<name>A0ABQ9GNY3_9NEOP</name>
<organism evidence="1 2">
    <name type="scientific">Dryococelus australis</name>
    <dbReference type="NCBI Taxonomy" id="614101"/>
    <lineage>
        <taxon>Eukaryota</taxon>
        <taxon>Metazoa</taxon>
        <taxon>Ecdysozoa</taxon>
        <taxon>Arthropoda</taxon>
        <taxon>Hexapoda</taxon>
        <taxon>Insecta</taxon>
        <taxon>Pterygota</taxon>
        <taxon>Neoptera</taxon>
        <taxon>Polyneoptera</taxon>
        <taxon>Phasmatodea</taxon>
        <taxon>Verophasmatodea</taxon>
        <taxon>Anareolatae</taxon>
        <taxon>Phasmatidae</taxon>
        <taxon>Eurycanthinae</taxon>
        <taxon>Dryococelus</taxon>
    </lineage>
</organism>
<accession>A0ABQ9GNY3</accession>
<evidence type="ECO:0000313" key="1">
    <source>
        <dbReference type="EMBL" id="KAJ8873747.1"/>
    </source>
</evidence>
<sequence>MIVFSWLQVSGNEVLLVRPEHGLVFPAAEYIRGVIVTCCSTEERPDFLIVVDGTHVFTVDATMAKVHHPSANCLLTSANSVLP</sequence>
<dbReference type="EMBL" id="JARBHB010000010">
    <property type="protein sequence ID" value="KAJ8873747.1"/>
    <property type="molecule type" value="Genomic_DNA"/>
</dbReference>
<evidence type="ECO:0000313" key="2">
    <source>
        <dbReference type="Proteomes" id="UP001159363"/>
    </source>
</evidence>
<reference evidence="1 2" key="1">
    <citation type="submission" date="2023-02" db="EMBL/GenBank/DDBJ databases">
        <title>LHISI_Scaffold_Assembly.</title>
        <authorList>
            <person name="Stuart O.P."/>
            <person name="Cleave R."/>
            <person name="Magrath M.J.L."/>
            <person name="Mikheyev A.S."/>
        </authorList>
    </citation>
    <scope>NUCLEOTIDE SEQUENCE [LARGE SCALE GENOMIC DNA]</scope>
    <source>
        <strain evidence="1">Daus_M_001</strain>
        <tissue evidence="1">Leg muscle</tissue>
    </source>
</reference>
<comment type="caution">
    <text evidence="1">The sequence shown here is derived from an EMBL/GenBank/DDBJ whole genome shotgun (WGS) entry which is preliminary data.</text>
</comment>
<gene>
    <name evidence="1" type="ORF">PR048_024581</name>
</gene>
<keyword evidence="2" id="KW-1185">Reference proteome</keyword>
<proteinExistence type="predicted"/>
<protein>
    <submittedName>
        <fullName evidence="1">Uncharacterized protein</fullName>
    </submittedName>
</protein>
<dbReference type="Proteomes" id="UP001159363">
    <property type="component" value="Chromosome 9"/>
</dbReference>